<sequence>MRIRRKSSFFSASTSFPPYSSSPSLAPSNSSSSITTNSLASSTDSSSTTPSNFYPFSSTLNASKRCQGLDLLVKAIHLVTAGSVVGVPYIQRRVVRRRRASLKFNGLILSRFDLINEQSEQEQMKKQIQSKTRSVSKRQSRAMAFPSESENSVVQSWSPKIRRRRSSKIGNRMCS</sequence>
<proteinExistence type="predicted"/>
<evidence type="ECO:0000313" key="2">
    <source>
        <dbReference type="EMBL" id="KAL3537804.1"/>
    </source>
</evidence>
<comment type="caution">
    <text evidence="2">The sequence shown here is derived from an EMBL/GenBank/DDBJ whole genome shotgun (WGS) entry which is preliminary data.</text>
</comment>
<gene>
    <name evidence="2" type="ORF">ACH5RR_001170</name>
</gene>
<accession>A0ABD3B2X4</accession>
<feature type="compositionally biased region" description="Low complexity" evidence="1">
    <location>
        <begin position="8"/>
        <end position="50"/>
    </location>
</feature>
<evidence type="ECO:0000313" key="3">
    <source>
        <dbReference type="Proteomes" id="UP001630127"/>
    </source>
</evidence>
<evidence type="ECO:0000256" key="1">
    <source>
        <dbReference type="SAM" id="MobiDB-lite"/>
    </source>
</evidence>
<protein>
    <submittedName>
        <fullName evidence="2">Uncharacterized protein</fullName>
    </submittedName>
</protein>
<dbReference type="AlphaFoldDB" id="A0ABD3B2X4"/>
<name>A0ABD3B2X4_9GENT</name>
<reference evidence="2 3" key="1">
    <citation type="submission" date="2024-11" db="EMBL/GenBank/DDBJ databases">
        <title>A near-complete genome assembly of Cinchona calisaya.</title>
        <authorList>
            <person name="Lian D.C."/>
            <person name="Zhao X.W."/>
            <person name="Wei L."/>
        </authorList>
    </citation>
    <scope>NUCLEOTIDE SEQUENCE [LARGE SCALE GENOMIC DNA]</scope>
    <source>
        <tissue evidence="2">Nenye</tissue>
    </source>
</reference>
<dbReference type="Proteomes" id="UP001630127">
    <property type="component" value="Unassembled WGS sequence"/>
</dbReference>
<dbReference type="EMBL" id="JBJUIK010000001">
    <property type="protein sequence ID" value="KAL3537804.1"/>
    <property type="molecule type" value="Genomic_DNA"/>
</dbReference>
<organism evidence="2 3">
    <name type="scientific">Cinchona calisaya</name>
    <dbReference type="NCBI Taxonomy" id="153742"/>
    <lineage>
        <taxon>Eukaryota</taxon>
        <taxon>Viridiplantae</taxon>
        <taxon>Streptophyta</taxon>
        <taxon>Embryophyta</taxon>
        <taxon>Tracheophyta</taxon>
        <taxon>Spermatophyta</taxon>
        <taxon>Magnoliopsida</taxon>
        <taxon>eudicotyledons</taxon>
        <taxon>Gunneridae</taxon>
        <taxon>Pentapetalae</taxon>
        <taxon>asterids</taxon>
        <taxon>lamiids</taxon>
        <taxon>Gentianales</taxon>
        <taxon>Rubiaceae</taxon>
        <taxon>Cinchonoideae</taxon>
        <taxon>Cinchoneae</taxon>
        <taxon>Cinchona</taxon>
    </lineage>
</organism>
<feature type="region of interest" description="Disordered" evidence="1">
    <location>
        <begin position="1"/>
        <end position="50"/>
    </location>
</feature>
<feature type="region of interest" description="Disordered" evidence="1">
    <location>
        <begin position="156"/>
        <end position="175"/>
    </location>
</feature>
<keyword evidence="3" id="KW-1185">Reference proteome</keyword>